<dbReference type="STRING" id="274537.BIU88_04530"/>
<evidence type="ECO:0000256" key="1">
    <source>
        <dbReference type="SAM" id="Phobius"/>
    </source>
</evidence>
<evidence type="ECO:0008006" key="4">
    <source>
        <dbReference type="Google" id="ProtNLM"/>
    </source>
</evidence>
<keyword evidence="1" id="KW-1133">Transmembrane helix</keyword>
<sequence length="144" mass="16336">MERTVRTGIVIDAPPERVWAALVGFGGHAAWNPCLRRIDGQAKPNHSLRITIRFGWLPPIRFRARIDRFSRNEILGWRAAFFLGLLTGRHWFELQPLDAGKTLFIHAETFSGALSSPFLALLSGIIRQSYDAMNRALKVIVEQK</sequence>
<dbReference type="CDD" id="cd07822">
    <property type="entry name" value="SRPBCC_4"/>
    <property type="match status" value="1"/>
</dbReference>
<dbReference type="Proteomes" id="UP000095185">
    <property type="component" value="Chromosome"/>
</dbReference>
<keyword evidence="1" id="KW-0472">Membrane</keyword>
<keyword evidence="3" id="KW-1185">Reference proteome</keyword>
<dbReference type="PANTHER" id="PTHR36166">
    <property type="entry name" value="CHROMOSOME 9, WHOLE GENOME SHOTGUN SEQUENCE"/>
    <property type="match status" value="1"/>
</dbReference>
<feature type="transmembrane region" description="Helical" evidence="1">
    <location>
        <begin position="104"/>
        <end position="126"/>
    </location>
</feature>
<evidence type="ECO:0000313" key="2">
    <source>
        <dbReference type="EMBL" id="AOS83470.1"/>
    </source>
</evidence>
<dbReference type="OrthoDB" id="191189at2"/>
<protein>
    <recommendedName>
        <fullName evidence="4">Polyketide cyclase</fullName>
    </recommendedName>
</protein>
<accession>A0A1D8CX25</accession>
<dbReference type="Pfam" id="PF10604">
    <property type="entry name" value="Polyketide_cyc2"/>
    <property type="match status" value="1"/>
</dbReference>
<dbReference type="InterPro" id="IPR019587">
    <property type="entry name" value="Polyketide_cyclase/dehydratase"/>
</dbReference>
<dbReference type="EMBL" id="CP017305">
    <property type="protein sequence ID" value="AOS83470.1"/>
    <property type="molecule type" value="Genomic_DNA"/>
</dbReference>
<dbReference type="AlphaFoldDB" id="A0A1D8CX25"/>
<dbReference type="SUPFAM" id="SSF55961">
    <property type="entry name" value="Bet v1-like"/>
    <property type="match status" value="1"/>
</dbReference>
<feature type="transmembrane region" description="Helical" evidence="1">
    <location>
        <begin position="75"/>
        <end position="92"/>
    </location>
</feature>
<keyword evidence="1" id="KW-0812">Transmembrane</keyword>
<dbReference type="InterPro" id="IPR023393">
    <property type="entry name" value="START-like_dom_sf"/>
</dbReference>
<evidence type="ECO:0000313" key="3">
    <source>
        <dbReference type="Proteomes" id="UP000095185"/>
    </source>
</evidence>
<reference evidence="2" key="1">
    <citation type="submission" date="2016-09" db="EMBL/GenBank/DDBJ databases">
        <title>Genome sequence of Chlorobaculum limnaeum.</title>
        <authorList>
            <person name="Liu Z."/>
            <person name="Tank M."/>
            <person name="Bryant D.A."/>
        </authorList>
    </citation>
    <scope>NUCLEOTIDE SEQUENCE [LARGE SCALE GENOMIC DNA]</scope>
    <source>
        <strain evidence="2">DSM 1677</strain>
    </source>
</reference>
<organism evidence="2 3">
    <name type="scientific">Chlorobaculum limnaeum</name>
    <dbReference type="NCBI Taxonomy" id="274537"/>
    <lineage>
        <taxon>Bacteria</taxon>
        <taxon>Pseudomonadati</taxon>
        <taxon>Chlorobiota</taxon>
        <taxon>Chlorobiia</taxon>
        <taxon>Chlorobiales</taxon>
        <taxon>Chlorobiaceae</taxon>
        <taxon>Chlorobaculum</taxon>
    </lineage>
</organism>
<proteinExistence type="predicted"/>
<dbReference type="Gene3D" id="3.30.530.20">
    <property type="match status" value="1"/>
</dbReference>
<gene>
    <name evidence="2" type="ORF">BIU88_04530</name>
</gene>
<dbReference type="KEGG" id="clz:BIU88_04530"/>
<dbReference type="PANTHER" id="PTHR36166:SF1">
    <property type="entry name" value="SRPBCC DOMAIN-CONTAINING PROTEIN"/>
    <property type="match status" value="1"/>
</dbReference>
<name>A0A1D8CX25_CHLLM</name>